<dbReference type="RefSeq" id="WP_079705116.1">
    <property type="nucleotide sequence ID" value="NZ_FUZO01000001.1"/>
</dbReference>
<dbReference type="InterPro" id="IPR011330">
    <property type="entry name" value="Glyco_hydro/deAcase_b/a-brl"/>
</dbReference>
<dbReference type="PROSITE" id="PS51677">
    <property type="entry name" value="NODB"/>
    <property type="match status" value="1"/>
</dbReference>
<organism evidence="2 3">
    <name type="scientific">Plantibacter cousiniae</name>
    <name type="common">nom. nud.</name>
    <dbReference type="NCBI Taxonomy" id="199709"/>
    <lineage>
        <taxon>Bacteria</taxon>
        <taxon>Bacillati</taxon>
        <taxon>Actinomycetota</taxon>
        <taxon>Actinomycetes</taxon>
        <taxon>Micrococcales</taxon>
        <taxon>Microbacteriaceae</taxon>
        <taxon>Plantibacter</taxon>
    </lineage>
</organism>
<dbReference type="InterPro" id="IPR050248">
    <property type="entry name" value="Polysacc_deacetylase_ArnD"/>
</dbReference>
<proteinExistence type="predicted"/>
<evidence type="ECO:0000313" key="3">
    <source>
        <dbReference type="Proteomes" id="UP000190827"/>
    </source>
</evidence>
<evidence type="ECO:0000259" key="1">
    <source>
        <dbReference type="PROSITE" id="PS51677"/>
    </source>
</evidence>
<keyword evidence="3" id="KW-1185">Reference proteome</keyword>
<dbReference type="InterPro" id="IPR002509">
    <property type="entry name" value="NODB_dom"/>
</dbReference>
<protein>
    <submittedName>
        <fullName evidence="2">Peptidoglycan/xylan/chitin deacetylase, PgdA/CDA1 family</fullName>
    </submittedName>
</protein>
<dbReference type="Pfam" id="PF01522">
    <property type="entry name" value="Polysacc_deac_1"/>
    <property type="match status" value="1"/>
</dbReference>
<dbReference type="EMBL" id="FUZO01000001">
    <property type="protein sequence ID" value="SKC46442.1"/>
    <property type="molecule type" value="Genomic_DNA"/>
</dbReference>
<name>A0ABY1LIW3_9MICO</name>
<evidence type="ECO:0000313" key="2">
    <source>
        <dbReference type="EMBL" id="SKC46442.1"/>
    </source>
</evidence>
<gene>
    <name evidence="2" type="ORF">SAMN06295973_1174</name>
</gene>
<comment type="caution">
    <text evidence="2">The sequence shown here is derived from an EMBL/GenBank/DDBJ whole genome shotgun (WGS) entry which is preliminary data.</text>
</comment>
<dbReference type="Proteomes" id="UP000190827">
    <property type="component" value="Unassembled WGS sequence"/>
</dbReference>
<dbReference type="PANTHER" id="PTHR10587">
    <property type="entry name" value="GLYCOSYL TRANSFERASE-RELATED"/>
    <property type="match status" value="1"/>
</dbReference>
<dbReference type="PANTHER" id="PTHR10587:SF137">
    <property type="entry name" value="4-DEOXY-4-FORMAMIDO-L-ARABINOSE-PHOSPHOUNDECAPRENOL DEFORMYLASE ARND-RELATED"/>
    <property type="match status" value="1"/>
</dbReference>
<sequence length="240" mass="25859">MSSLGARLKDRVKRSLPVLGSIIEVETATPTVVLTYDDGPHPVGTDGVLRSLADAGATATFFVLLSSARRHPELIPRITAEGHEIALHGVDHRRLTAFTAEEVTRRTVDAKHELEDLAGTPVRWFRPPYGAQHLATWRAIRRAGLESVLWSATTWDARAVASEKRVAHALADCRPGTILLAHDAFAGPADGVDDGAEPEVDRGALIATLLTEFRARGWVGRSLADALVQGRPVKSAVFSS</sequence>
<dbReference type="Gene3D" id="3.20.20.370">
    <property type="entry name" value="Glycoside hydrolase/deacetylase"/>
    <property type="match status" value="1"/>
</dbReference>
<feature type="domain" description="NodB homology" evidence="1">
    <location>
        <begin position="30"/>
        <end position="207"/>
    </location>
</feature>
<reference evidence="2 3" key="1">
    <citation type="submission" date="2017-02" db="EMBL/GenBank/DDBJ databases">
        <authorList>
            <person name="Varghese N."/>
            <person name="Submissions S."/>
        </authorList>
    </citation>
    <scope>NUCLEOTIDE SEQUENCE [LARGE SCALE GENOMIC DNA]</scope>
    <source>
        <strain evidence="2 3">VKM Ac-1787</strain>
    </source>
</reference>
<dbReference type="CDD" id="cd10959">
    <property type="entry name" value="CE4_NodB_like_3"/>
    <property type="match status" value="1"/>
</dbReference>
<dbReference type="SUPFAM" id="SSF88713">
    <property type="entry name" value="Glycoside hydrolase/deacetylase"/>
    <property type="match status" value="1"/>
</dbReference>
<accession>A0ABY1LIW3</accession>